<dbReference type="Proteomes" id="UP000748752">
    <property type="component" value="Unassembled WGS sequence"/>
</dbReference>
<keyword evidence="1 3" id="KW-0808">Transferase</keyword>
<dbReference type="Gene3D" id="3.40.50.150">
    <property type="entry name" value="Vaccinia Virus protein VP39"/>
    <property type="match status" value="1"/>
</dbReference>
<proteinExistence type="inferred from homology"/>
<accession>A0ABS1CHH9</accession>
<comment type="similarity">
    <text evidence="3">Belongs to the class I-like SAM-binding methyltransferase superfamily. CmoB family.</text>
</comment>
<dbReference type="PANTHER" id="PTHR43464:SF95">
    <property type="entry name" value="TRNA U34 CARBOXYMETHYLTRANSFERASE"/>
    <property type="match status" value="1"/>
</dbReference>
<dbReference type="HAMAP" id="MF_01590">
    <property type="entry name" value="tRNA_carboxymethyltr_CmoB"/>
    <property type="match status" value="1"/>
</dbReference>
<dbReference type="NCBIfam" id="NF011650">
    <property type="entry name" value="PRK15068.1"/>
    <property type="match status" value="1"/>
</dbReference>
<comment type="catalytic activity">
    <reaction evidence="3">
        <text>carboxy-S-adenosyl-L-methionine + 5-hydroxyuridine(34) in tRNA = 5-carboxymethoxyuridine(34) in tRNA + S-adenosyl-L-homocysteine + H(+)</text>
        <dbReference type="Rhea" id="RHEA:52848"/>
        <dbReference type="Rhea" id="RHEA-COMP:13381"/>
        <dbReference type="Rhea" id="RHEA-COMP:13383"/>
        <dbReference type="ChEBI" id="CHEBI:15378"/>
        <dbReference type="ChEBI" id="CHEBI:57856"/>
        <dbReference type="ChEBI" id="CHEBI:134278"/>
        <dbReference type="ChEBI" id="CHEBI:136877"/>
        <dbReference type="ChEBI" id="CHEBI:136879"/>
    </reaction>
</comment>
<evidence type="ECO:0000256" key="2">
    <source>
        <dbReference type="ARBA" id="ARBA00022694"/>
    </source>
</evidence>
<dbReference type="EC" id="2.5.1.-" evidence="3"/>
<evidence type="ECO:0000256" key="3">
    <source>
        <dbReference type="HAMAP-Rule" id="MF_01590"/>
    </source>
</evidence>
<dbReference type="InterPro" id="IPR027555">
    <property type="entry name" value="Mo5U34_MeTrfas-like"/>
</dbReference>
<name>A0ABS1CHH9_9GAMM</name>
<feature type="binding site" evidence="3">
    <location>
        <position position="133"/>
    </location>
    <ligand>
        <name>carboxy-S-adenosyl-L-methionine</name>
        <dbReference type="ChEBI" id="CHEBI:134278"/>
    </ligand>
</feature>
<protein>
    <recommendedName>
        <fullName evidence="3">tRNA U34 carboxymethyltransferase</fullName>
        <ecNumber evidence="3">2.5.1.-</ecNumber>
    </recommendedName>
</protein>
<dbReference type="NCBIfam" id="TIGR00452">
    <property type="entry name" value="tRNA 5-methoxyuridine(34)/uridine 5-oxyacetic acid(34) synthase CmoB"/>
    <property type="match status" value="1"/>
</dbReference>
<feature type="binding site" evidence="3">
    <location>
        <position position="205"/>
    </location>
    <ligand>
        <name>carboxy-S-adenosyl-L-methionine</name>
        <dbReference type="ChEBI" id="CHEBI:134278"/>
    </ligand>
</feature>
<dbReference type="CDD" id="cd02440">
    <property type="entry name" value="AdoMet_MTases"/>
    <property type="match status" value="1"/>
</dbReference>
<keyword evidence="2 3" id="KW-0819">tRNA processing</keyword>
<dbReference type="EMBL" id="NRRV01000025">
    <property type="protein sequence ID" value="MBK1631382.1"/>
    <property type="molecule type" value="Genomic_DNA"/>
</dbReference>
<comment type="subunit">
    <text evidence="3">Homotetramer.</text>
</comment>
<feature type="binding site" evidence="3">
    <location>
        <position position="201"/>
    </location>
    <ligand>
        <name>carboxy-S-adenosyl-L-methionine</name>
        <dbReference type="ChEBI" id="CHEBI:134278"/>
    </ligand>
</feature>
<feature type="binding site" evidence="3">
    <location>
        <position position="94"/>
    </location>
    <ligand>
        <name>carboxy-S-adenosyl-L-methionine</name>
        <dbReference type="ChEBI" id="CHEBI:134278"/>
    </ligand>
</feature>
<feature type="binding site" evidence="3">
    <location>
        <begin position="155"/>
        <end position="157"/>
    </location>
    <ligand>
        <name>carboxy-S-adenosyl-L-methionine</name>
        <dbReference type="ChEBI" id="CHEBI:134278"/>
    </ligand>
</feature>
<evidence type="ECO:0000256" key="1">
    <source>
        <dbReference type="ARBA" id="ARBA00022679"/>
    </source>
</evidence>
<feature type="binding site" evidence="3">
    <location>
        <position position="320"/>
    </location>
    <ligand>
        <name>carboxy-S-adenosyl-L-methionine</name>
        <dbReference type="ChEBI" id="CHEBI:134278"/>
    </ligand>
</feature>
<dbReference type="PANTHER" id="PTHR43464">
    <property type="entry name" value="METHYLTRANSFERASE"/>
    <property type="match status" value="1"/>
</dbReference>
<comment type="caution">
    <text evidence="3">Lacks conserved residue(s) required for the propagation of feature annotation.</text>
</comment>
<comment type="function">
    <text evidence="3">Catalyzes carboxymethyl transfer from carboxy-S-adenosyl-L-methionine (Cx-SAM) to 5-hydroxyuridine (ho5U) to form 5-carboxymethoxyuridine (cmo5U) at position 34 in tRNAs.</text>
</comment>
<comment type="caution">
    <text evidence="4">The sequence shown here is derived from an EMBL/GenBank/DDBJ whole genome shotgun (WGS) entry which is preliminary data.</text>
</comment>
<gene>
    <name evidence="3 4" type="primary">cmoB</name>
    <name evidence="4" type="ORF">CKO31_11645</name>
</gene>
<dbReference type="InterPro" id="IPR029063">
    <property type="entry name" value="SAM-dependent_MTases_sf"/>
</dbReference>
<reference evidence="4 5" key="1">
    <citation type="journal article" date="2020" name="Microorganisms">
        <title>Osmotic Adaptation and Compatible Solute Biosynthesis of Phototrophic Bacteria as Revealed from Genome Analyses.</title>
        <authorList>
            <person name="Imhoff J.F."/>
            <person name="Rahn T."/>
            <person name="Kunzel S."/>
            <person name="Keller A."/>
            <person name="Neulinger S.C."/>
        </authorList>
    </citation>
    <scope>NUCLEOTIDE SEQUENCE [LARGE SCALE GENOMIC DNA]</scope>
    <source>
        <strain evidence="4 5">DSM 6210</strain>
    </source>
</reference>
<feature type="binding site" evidence="3">
    <location>
        <position position="113"/>
    </location>
    <ligand>
        <name>carboxy-S-adenosyl-L-methionine</name>
        <dbReference type="ChEBI" id="CHEBI:134278"/>
    </ligand>
</feature>
<dbReference type="Pfam" id="PF08003">
    <property type="entry name" value="Methyltransf_9"/>
    <property type="match status" value="1"/>
</dbReference>
<dbReference type="RefSeq" id="WP_200237543.1">
    <property type="nucleotide sequence ID" value="NZ_NRRV01000025.1"/>
</dbReference>
<dbReference type="SUPFAM" id="SSF53335">
    <property type="entry name" value="S-adenosyl-L-methionine-dependent methyltransferases"/>
    <property type="match status" value="1"/>
</dbReference>
<evidence type="ECO:0000313" key="5">
    <source>
        <dbReference type="Proteomes" id="UP000748752"/>
    </source>
</evidence>
<feature type="binding site" evidence="3">
    <location>
        <position position="108"/>
    </location>
    <ligand>
        <name>carboxy-S-adenosyl-L-methionine</name>
        <dbReference type="ChEBI" id="CHEBI:134278"/>
    </ligand>
</feature>
<dbReference type="InterPro" id="IPR010017">
    <property type="entry name" value="CmoB"/>
</dbReference>
<sequence>MTLRRLAPFFARMAATPAATWAAPLRRLAAERLHPERHGDLPGWLQALESLPRIEPGEIQLDADCVQVERGPGVHGSAGEALRSGLDALHPWRKGPFCLHGVRIDAEWRADWKWARAAAAIAQLHDRLVLDVGGGNGYYGYRALGAGAALVLGIDPTLRFVLQFLAVNQYLRQDRLAVLPAADTDLPLLAADGPFDTALSMGVLYHRRDAAAHLAQLYRALRPGGELVLETLVLPHDPKSVLRPPGRYARMRNVHAIPGIDVLRGWLDGAGFRRVEVADVTRTTTDEQRSTPWMRFESLAQCLSPANPQRTIEGHPAPTRALLTAQKRGQCGLARPH</sequence>
<evidence type="ECO:0000313" key="4">
    <source>
        <dbReference type="EMBL" id="MBK1631382.1"/>
    </source>
</evidence>
<keyword evidence="5" id="KW-1185">Reference proteome</keyword>
<organism evidence="4 5">
    <name type="scientific">Thiohalocapsa halophila</name>
    <dbReference type="NCBI Taxonomy" id="69359"/>
    <lineage>
        <taxon>Bacteria</taxon>
        <taxon>Pseudomonadati</taxon>
        <taxon>Pseudomonadota</taxon>
        <taxon>Gammaproteobacteria</taxon>
        <taxon>Chromatiales</taxon>
        <taxon>Chromatiaceae</taxon>
        <taxon>Thiohalocapsa</taxon>
    </lineage>
</organism>